<evidence type="ECO:0000259" key="1">
    <source>
        <dbReference type="Pfam" id="PF13640"/>
    </source>
</evidence>
<evidence type="ECO:0000313" key="3">
    <source>
        <dbReference type="Proteomes" id="UP000646053"/>
    </source>
</evidence>
<name>A0A8J7Z977_9CYAN</name>
<feature type="domain" description="Prolyl 4-hydroxylase alpha subunit Fe(2+) 2OG dioxygenase" evidence="1">
    <location>
        <begin position="140"/>
        <end position="230"/>
    </location>
</feature>
<dbReference type="Proteomes" id="UP000646053">
    <property type="component" value="Unassembled WGS sequence"/>
</dbReference>
<comment type="caution">
    <text evidence="2">The sequence shown here is derived from an EMBL/GenBank/DDBJ whole genome shotgun (WGS) entry which is preliminary data.</text>
</comment>
<gene>
    <name evidence="2" type="ORF">GS601_15870</name>
</gene>
<dbReference type="Pfam" id="PF13640">
    <property type="entry name" value="2OG-FeII_Oxy_3"/>
    <property type="match status" value="1"/>
</dbReference>
<organism evidence="2 3">
    <name type="scientific">Myxacorys almedinensis A</name>
    <dbReference type="NCBI Taxonomy" id="2690445"/>
    <lineage>
        <taxon>Bacteria</taxon>
        <taxon>Bacillati</taxon>
        <taxon>Cyanobacteriota</taxon>
        <taxon>Cyanophyceae</taxon>
        <taxon>Leptolyngbyales</taxon>
        <taxon>Leptolyngbyaceae</taxon>
        <taxon>Myxacorys</taxon>
        <taxon>Myxacorys almedinensis</taxon>
    </lineage>
</organism>
<proteinExistence type="predicted"/>
<evidence type="ECO:0000313" key="2">
    <source>
        <dbReference type="EMBL" id="NDJ18748.1"/>
    </source>
</evidence>
<dbReference type="RefSeq" id="WP_162424272.1">
    <property type="nucleotide sequence ID" value="NZ_WVIE01000019.1"/>
</dbReference>
<dbReference type="InterPro" id="IPR044862">
    <property type="entry name" value="Pro_4_hyd_alph_FE2OG_OXY"/>
</dbReference>
<sequence length="259" mass="30001">MHSPVILQPFTNRSLLNSFDTQAFLDREPYPWHNLEGFLTPDGFEALNRDFPALELFEQHSGIERGYGQRPHNRYYLAYESSIYHDSTSKGIVKHEELPLVWQQFMTDLETNSDYHKLIRSLFCVAKYTVRYAWHIGFAGCEVSPHVDSPDKIGTHILYFNTHETWKPEWGGSTLILGDKRTDKLNPDVSDFGAVESANILDNRSFLFKNTPDGWHGVEPLTCPEGAYRRLFNIIFEFPKVQPLPSARLRSLMKKVVHR</sequence>
<dbReference type="Gene3D" id="2.60.120.620">
    <property type="entry name" value="q2cbj1_9rhob like domain"/>
    <property type="match status" value="1"/>
</dbReference>
<protein>
    <submittedName>
        <fullName evidence="2">2OG-Fe(II) oxygenase</fullName>
    </submittedName>
</protein>
<dbReference type="AlphaFoldDB" id="A0A8J7Z977"/>
<keyword evidence="3" id="KW-1185">Reference proteome</keyword>
<dbReference type="EMBL" id="WVIE01000019">
    <property type="protein sequence ID" value="NDJ18748.1"/>
    <property type="molecule type" value="Genomic_DNA"/>
</dbReference>
<accession>A0A8J7Z977</accession>
<reference evidence="2" key="1">
    <citation type="submission" date="2019-12" db="EMBL/GenBank/DDBJ databases">
        <title>High-Quality draft genome sequences of three cyanobacteria isolated from the limestone walls of the Old Cathedral of Coimbra.</title>
        <authorList>
            <person name="Tiago I."/>
            <person name="Soares F."/>
            <person name="Portugal A."/>
        </authorList>
    </citation>
    <scope>NUCLEOTIDE SEQUENCE</scope>
    <source>
        <strain evidence="2">A</strain>
    </source>
</reference>